<protein>
    <submittedName>
        <fullName evidence="2">Nitrogenase</fullName>
    </submittedName>
</protein>
<sequence length="98" mass="11383">MQTTTNNCPQNPIDVLLQTCRNFIENIDINNPEFARKLCQLIPAQCPFARDIKFFGRTVLHIPPLCKLNPFYYELISLRFRALTFLADVCLEDVTPYC</sequence>
<name>A0A3N6PTY8_9CYAN</name>
<organism evidence="2 3">
    <name type="scientific">Okeania hirsuta</name>
    <dbReference type="NCBI Taxonomy" id="1458930"/>
    <lineage>
        <taxon>Bacteria</taxon>
        <taxon>Bacillati</taxon>
        <taxon>Cyanobacteriota</taxon>
        <taxon>Cyanophyceae</taxon>
        <taxon>Oscillatoriophycideae</taxon>
        <taxon>Oscillatoriales</taxon>
        <taxon>Microcoleaceae</taxon>
        <taxon>Okeania</taxon>
    </lineage>
</organism>
<proteinExistence type="predicted"/>
<evidence type="ECO:0000259" key="1">
    <source>
        <dbReference type="Pfam" id="PF06967"/>
    </source>
</evidence>
<evidence type="ECO:0000313" key="3">
    <source>
        <dbReference type="Proteomes" id="UP000269154"/>
    </source>
</evidence>
<comment type="caution">
    <text evidence="2">The sequence shown here is derived from an EMBL/GenBank/DDBJ whole genome shotgun (WGS) entry which is preliminary data.</text>
</comment>
<gene>
    <name evidence="2" type="ORF">D5R40_14390</name>
</gene>
<dbReference type="RefSeq" id="WP_124146035.1">
    <property type="nucleotide sequence ID" value="NZ_CAWOKI010000134.1"/>
</dbReference>
<dbReference type="AlphaFoldDB" id="A0A3N6PTY8"/>
<feature type="domain" description="Mo-dependent nitrogenase C-terminal" evidence="1">
    <location>
        <begin position="16"/>
        <end position="98"/>
    </location>
</feature>
<evidence type="ECO:0000313" key="2">
    <source>
        <dbReference type="EMBL" id="RQH42335.1"/>
    </source>
</evidence>
<dbReference type="EMBL" id="RCBY01000072">
    <property type="protein sequence ID" value="RQH42335.1"/>
    <property type="molecule type" value="Genomic_DNA"/>
</dbReference>
<accession>A0A3N6PTY8</accession>
<dbReference type="Proteomes" id="UP000269154">
    <property type="component" value="Unassembled WGS sequence"/>
</dbReference>
<keyword evidence="3" id="KW-1185">Reference proteome</keyword>
<dbReference type="Pfam" id="PF06967">
    <property type="entry name" value="Mo-nitro_C"/>
    <property type="match status" value="1"/>
</dbReference>
<dbReference type="OrthoDB" id="513678at2"/>
<reference evidence="2 3" key="1">
    <citation type="journal article" date="2018" name="ACS Chem. Biol.">
        <title>Ketoreductase domain dysfunction expands chemodiversity: malyngamide biosynthesis in the cyanobacterium Okeania hirsuta.</title>
        <authorList>
            <person name="Moss N.A."/>
            <person name="Leao T."/>
            <person name="Rankin M."/>
            <person name="McCullough T.M."/>
            <person name="Qu P."/>
            <person name="Korobeynikov A."/>
            <person name="Smith J.L."/>
            <person name="Gerwick L."/>
            <person name="Gerwick W.H."/>
        </authorList>
    </citation>
    <scope>NUCLEOTIDE SEQUENCE [LARGE SCALE GENOMIC DNA]</scope>
    <source>
        <strain evidence="2 3">PAB10Feb10-1</strain>
    </source>
</reference>
<dbReference type="InterPro" id="IPR009717">
    <property type="entry name" value="Mo-dep_Nase_C"/>
</dbReference>